<proteinExistence type="predicted"/>
<dbReference type="HOGENOM" id="CLU_025477_0_0_1"/>
<dbReference type="RefSeq" id="XP_005763715.1">
    <property type="nucleotide sequence ID" value="XM_005763658.1"/>
</dbReference>
<dbReference type="Gene3D" id="1.10.640.10">
    <property type="entry name" value="Haem peroxidase domain superfamily, animal type"/>
    <property type="match status" value="1"/>
</dbReference>
<feature type="compositionally biased region" description="Basic and acidic residues" evidence="5">
    <location>
        <begin position="18"/>
        <end position="37"/>
    </location>
</feature>
<dbReference type="GeneID" id="17257587"/>
<keyword evidence="4" id="KW-0408">Iron</keyword>
<feature type="region of interest" description="Disordered" evidence="5">
    <location>
        <begin position="1"/>
        <end position="37"/>
    </location>
</feature>
<dbReference type="GO" id="GO:0004601">
    <property type="term" value="F:peroxidase activity"/>
    <property type="evidence" value="ECO:0007669"/>
    <property type="project" value="InterPro"/>
</dbReference>
<dbReference type="Pfam" id="PF03098">
    <property type="entry name" value="An_peroxidase"/>
    <property type="match status" value="1"/>
</dbReference>
<keyword evidence="2" id="KW-0223">Dioxygenase</keyword>
<accession>A0A0D3IJ51</accession>
<evidence type="ECO:0000256" key="1">
    <source>
        <dbReference type="ARBA" id="ARBA00022723"/>
    </source>
</evidence>
<dbReference type="GO" id="GO:0046872">
    <property type="term" value="F:metal ion binding"/>
    <property type="evidence" value="ECO:0007669"/>
    <property type="project" value="UniProtKB-KW"/>
</dbReference>
<dbReference type="Proteomes" id="UP000013827">
    <property type="component" value="Unassembled WGS sequence"/>
</dbReference>
<dbReference type="PROSITE" id="PS50292">
    <property type="entry name" value="PEROXIDASE_3"/>
    <property type="match status" value="1"/>
</dbReference>
<evidence type="ECO:0000256" key="3">
    <source>
        <dbReference type="ARBA" id="ARBA00023002"/>
    </source>
</evidence>
<keyword evidence="7" id="KW-1185">Reference proteome</keyword>
<keyword evidence="3" id="KW-0560">Oxidoreductase</keyword>
<keyword evidence="1" id="KW-0479">Metal-binding</keyword>
<evidence type="ECO:0000256" key="5">
    <source>
        <dbReference type="SAM" id="MobiDB-lite"/>
    </source>
</evidence>
<organism evidence="6 7">
    <name type="scientific">Emiliania huxleyi (strain CCMP1516)</name>
    <dbReference type="NCBI Taxonomy" id="280463"/>
    <lineage>
        <taxon>Eukaryota</taxon>
        <taxon>Haptista</taxon>
        <taxon>Haptophyta</taxon>
        <taxon>Prymnesiophyceae</taxon>
        <taxon>Isochrysidales</taxon>
        <taxon>Noelaerhabdaceae</taxon>
        <taxon>Emiliania</taxon>
    </lineage>
</organism>
<evidence type="ECO:0000313" key="7">
    <source>
        <dbReference type="Proteomes" id="UP000013827"/>
    </source>
</evidence>
<dbReference type="GO" id="GO:0006979">
    <property type="term" value="P:response to oxidative stress"/>
    <property type="evidence" value="ECO:0007669"/>
    <property type="project" value="InterPro"/>
</dbReference>
<evidence type="ECO:0000256" key="2">
    <source>
        <dbReference type="ARBA" id="ARBA00022964"/>
    </source>
</evidence>
<dbReference type="InterPro" id="IPR019791">
    <property type="entry name" value="Haem_peroxidase_animal"/>
</dbReference>
<dbReference type="GO" id="GO:0020037">
    <property type="term" value="F:heme binding"/>
    <property type="evidence" value="ECO:0007669"/>
    <property type="project" value="InterPro"/>
</dbReference>
<dbReference type="GO" id="GO:0006631">
    <property type="term" value="P:fatty acid metabolic process"/>
    <property type="evidence" value="ECO:0007669"/>
    <property type="project" value="UniProtKB-ARBA"/>
</dbReference>
<dbReference type="PaxDb" id="2903-EOD11286"/>
<sequence>MAIARPNVPRPPAGYVKQKREERRIEAPKQAEMTRQEEYSHYPPDSCPSLCRPCDAACCCCMNCLFELPVGIACAAGCCPGGLFCCTPVTLICDAVIKCACCCGDPNDRLWDFFTLVIPPSLIHHVSARYMPYLTMYTGVLAAGRFWYPLTANPSWPAITPWVYTLNKLAKEEWFDWTRGARTPERAGDGGRLPAPEKVKTLFDRGDPESENAAPWAQCLEEAGVTGPGVPPTGDSPPLWPAGPAPQNPRTNVLAMWTVNFFIATWFQSGVLTDGEHYTRNFSGDFDMGFVYGQTKEQQAFLMNKEDGTVRVNSSGRPLRYMDADNGPFSPESSDTLKFGKLKANVWASGSNHTNVHVGMYFMLSCAQSVHNVLAVEIRKMHPEFDGPRIFESTKQLLTFLFFQVVRREYVGFLNGGTVREVNAQVAALNVPLNRYSPMVAGLNVAKHLTGDLFTGASAGLEYETSYMWHAMPPEELGPLGSYSEKWIAKPGNWTDAATGPTLRELLHAAQVAPSSLQTLGNTPSYLLNFEMKVVERSRGQRVGSFNQVRAAIHLPPITSFDQFAAPWDAKLAAVYEHPDDIDLYVGYNAPVKGEYDPERSFMTQSMFRMVSTLVYNIGVREQDCLRMVPRDVWARFKDMDLYSICATAIAADPASIAQPGPNKPLPPASYSDQGVNMFYPRVPTAV</sequence>
<evidence type="ECO:0000256" key="4">
    <source>
        <dbReference type="ARBA" id="ARBA00023004"/>
    </source>
</evidence>
<evidence type="ECO:0000313" key="6">
    <source>
        <dbReference type="EnsemblProtists" id="EOD11286"/>
    </source>
</evidence>
<dbReference type="KEGG" id="ehx:EMIHUDRAFT_452420"/>
<dbReference type="EnsemblProtists" id="EOD11286">
    <property type="protein sequence ID" value="EOD11286"/>
    <property type="gene ID" value="EMIHUDRAFT_452420"/>
</dbReference>
<dbReference type="InterPro" id="IPR037120">
    <property type="entry name" value="Haem_peroxidase_sf_animal"/>
</dbReference>
<dbReference type="PANTHER" id="PTHR11903">
    <property type="entry name" value="PROSTAGLANDIN G/H SYNTHASE"/>
    <property type="match status" value="1"/>
</dbReference>
<dbReference type="STRING" id="2903.R1DKA3"/>
<dbReference type="InterPro" id="IPR050783">
    <property type="entry name" value="Oxylipin_biosynth_metab"/>
</dbReference>
<dbReference type="SUPFAM" id="SSF48113">
    <property type="entry name" value="Heme-dependent peroxidases"/>
    <property type="match status" value="1"/>
</dbReference>
<name>A0A0D3IJ51_EMIH1</name>
<protein>
    <submittedName>
        <fullName evidence="6">Uncharacterized protein</fullName>
    </submittedName>
</protein>
<dbReference type="GO" id="GO:0051213">
    <property type="term" value="F:dioxygenase activity"/>
    <property type="evidence" value="ECO:0007669"/>
    <property type="project" value="UniProtKB-KW"/>
</dbReference>
<reference evidence="7" key="1">
    <citation type="journal article" date="2013" name="Nature">
        <title>Pan genome of the phytoplankton Emiliania underpins its global distribution.</title>
        <authorList>
            <person name="Read B.A."/>
            <person name="Kegel J."/>
            <person name="Klute M.J."/>
            <person name="Kuo A."/>
            <person name="Lefebvre S.C."/>
            <person name="Maumus F."/>
            <person name="Mayer C."/>
            <person name="Miller J."/>
            <person name="Monier A."/>
            <person name="Salamov A."/>
            <person name="Young J."/>
            <person name="Aguilar M."/>
            <person name="Claverie J.M."/>
            <person name="Frickenhaus S."/>
            <person name="Gonzalez K."/>
            <person name="Herman E.K."/>
            <person name="Lin Y.C."/>
            <person name="Napier J."/>
            <person name="Ogata H."/>
            <person name="Sarno A.F."/>
            <person name="Shmutz J."/>
            <person name="Schroeder D."/>
            <person name="de Vargas C."/>
            <person name="Verret F."/>
            <person name="von Dassow P."/>
            <person name="Valentin K."/>
            <person name="Van de Peer Y."/>
            <person name="Wheeler G."/>
            <person name="Dacks J.B."/>
            <person name="Delwiche C.F."/>
            <person name="Dyhrman S.T."/>
            <person name="Glockner G."/>
            <person name="John U."/>
            <person name="Richards T."/>
            <person name="Worden A.Z."/>
            <person name="Zhang X."/>
            <person name="Grigoriev I.V."/>
            <person name="Allen A.E."/>
            <person name="Bidle K."/>
            <person name="Borodovsky M."/>
            <person name="Bowler C."/>
            <person name="Brownlee C."/>
            <person name="Cock J.M."/>
            <person name="Elias M."/>
            <person name="Gladyshev V.N."/>
            <person name="Groth M."/>
            <person name="Guda C."/>
            <person name="Hadaegh A."/>
            <person name="Iglesias-Rodriguez M.D."/>
            <person name="Jenkins J."/>
            <person name="Jones B.M."/>
            <person name="Lawson T."/>
            <person name="Leese F."/>
            <person name="Lindquist E."/>
            <person name="Lobanov A."/>
            <person name="Lomsadze A."/>
            <person name="Malik S.B."/>
            <person name="Marsh M.E."/>
            <person name="Mackinder L."/>
            <person name="Mock T."/>
            <person name="Mueller-Roeber B."/>
            <person name="Pagarete A."/>
            <person name="Parker M."/>
            <person name="Probert I."/>
            <person name="Quesneville H."/>
            <person name="Raines C."/>
            <person name="Rensing S.A."/>
            <person name="Riano-Pachon D.M."/>
            <person name="Richier S."/>
            <person name="Rokitta S."/>
            <person name="Shiraiwa Y."/>
            <person name="Soanes D.M."/>
            <person name="van der Giezen M."/>
            <person name="Wahlund T.M."/>
            <person name="Williams B."/>
            <person name="Wilson W."/>
            <person name="Wolfe G."/>
            <person name="Wurch L.L."/>
        </authorList>
    </citation>
    <scope>NUCLEOTIDE SEQUENCE</scope>
</reference>
<reference evidence="6" key="2">
    <citation type="submission" date="2024-10" db="UniProtKB">
        <authorList>
            <consortium name="EnsemblProtists"/>
        </authorList>
    </citation>
    <scope>IDENTIFICATION</scope>
</reference>
<dbReference type="InterPro" id="IPR010255">
    <property type="entry name" value="Haem_peroxidase_sf"/>
</dbReference>
<dbReference type="AlphaFoldDB" id="A0A0D3IJ51"/>
<dbReference type="PRINTS" id="PR00457">
    <property type="entry name" value="ANPEROXIDASE"/>
</dbReference>